<name>A0A1M6N6U6_9FIRM</name>
<organism evidence="2 3">
    <name type="scientific">Anaerotignum lactatifermentans DSM 14214</name>
    <dbReference type="NCBI Taxonomy" id="1121323"/>
    <lineage>
        <taxon>Bacteria</taxon>
        <taxon>Bacillati</taxon>
        <taxon>Bacillota</taxon>
        <taxon>Clostridia</taxon>
        <taxon>Lachnospirales</taxon>
        <taxon>Anaerotignaceae</taxon>
        <taxon>Anaerotignum</taxon>
    </lineage>
</organism>
<keyword evidence="3" id="KW-1185">Reference proteome</keyword>
<dbReference type="Gene3D" id="3.40.50.300">
    <property type="entry name" value="P-loop containing nucleotide triphosphate hydrolases"/>
    <property type="match status" value="1"/>
</dbReference>
<evidence type="ECO:0000313" key="2">
    <source>
        <dbReference type="EMBL" id="SHJ91438.1"/>
    </source>
</evidence>
<gene>
    <name evidence="2" type="ORF">SAMN02745138_00786</name>
</gene>
<accession>A0A1M6N6U6</accession>
<protein>
    <recommendedName>
        <fullName evidence="4">AAA domain-containing protein</fullName>
    </recommendedName>
</protein>
<reference evidence="2 3" key="1">
    <citation type="submission" date="2016-11" db="EMBL/GenBank/DDBJ databases">
        <authorList>
            <person name="Jaros S."/>
            <person name="Januszkiewicz K."/>
            <person name="Wedrychowicz H."/>
        </authorList>
    </citation>
    <scope>NUCLEOTIDE SEQUENCE [LARGE SCALE GENOMIC DNA]</scope>
    <source>
        <strain evidence="2 3">DSM 14214</strain>
    </source>
</reference>
<evidence type="ECO:0000313" key="3">
    <source>
        <dbReference type="Proteomes" id="UP000183975"/>
    </source>
</evidence>
<evidence type="ECO:0000256" key="1">
    <source>
        <dbReference type="SAM" id="Coils"/>
    </source>
</evidence>
<evidence type="ECO:0008006" key="4">
    <source>
        <dbReference type="Google" id="ProtNLM"/>
    </source>
</evidence>
<proteinExistence type="predicted"/>
<dbReference type="EMBL" id="FRAH01000009">
    <property type="protein sequence ID" value="SHJ91438.1"/>
    <property type="molecule type" value="Genomic_DNA"/>
</dbReference>
<dbReference type="Proteomes" id="UP000183975">
    <property type="component" value="Unassembled WGS sequence"/>
</dbReference>
<feature type="coiled-coil region" evidence="1">
    <location>
        <begin position="269"/>
        <end position="303"/>
    </location>
</feature>
<keyword evidence="1" id="KW-0175">Coiled coil</keyword>
<dbReference type="InterPro" id="IPR027417">
    <property type="entry name" value="P-loop_NTPase"/>
</dbReference>
<dbReference type="OrthoDB" id="1550809at2"/>
<dbReference type="RefSeq" id="WP_072849390.1">
    <property type="nucleotide sequence ID" value="NZ_FRAH01000009.1"/>
</dbReference>
<sequence>MRFVEFTLKEGFFKKTVEFSRIANIIYSQKNTAGKTTFLRAIFYALGYPIPSTKGIKFDDMEFWITVESKGNQYKLYRHNSYLSIDDGQDQIDYSLPTDFYEIHTKLTGCDNKDILDNLLGASYMDQEKGWTLLNRGKVIGNISFNIEALVRGLGGKECVEELQQLEAVKRQQKKYEYMHSVAEYQEAIHEAGEDIEYDVSDEVINRRLEVLRAEREPVSDELKQIKSILRKNKVLVEYIADMKLTVQSSSGEEIPVTRDTLVGFIDNNELLTTRREMLAAELEDINRQIASLEKQKRKEEQLFKVQTAIEAFDSDIKKIRVDAIATQEIIYKLKRERQRLQKRIRSMTKQDNGVVLELHNCISTYAKELGVSETYVSPNQDYIFTNDLKSLSGTILHKIVFSFKLAYIKLIKDKMGIVLPIVLDSPTGREVKHSTVEKMLKIVQRDFSDHQLIVASIYDYDLRDKKTIEFKDRLFDSTDIMSVN</sequence>
<dbReference type="AlphaFoldDB" id="A0A1M6N6U6"/>